<evidence type="ECO:0000313" key="4">
    <source>
        <dbReference type="Proteomes" id="UP000676386"/>
    </source>
</evidence>
<evidence type="ECO:0000256" key="1">
    <source>
        <dbReference type="ARBA" id="ARBA00023002"/>
    </source>
</evidence>
<sequence length="217" mass="23022">MKKIGVFGTGTVGKTIASKLIALGYEVKMGARSADNEKAAAWVKSSGDKASQGTFTDAAAFGDIVFNCTKGDISQDVIKLAAGNLEGKILIDISNPLDFSNGMPPTLIPALCNSNSLGEALQELLPGTHVVKTLNIVTSDVMVDAARCGGEATMLMAGNNAAAKKEVEAILRQFGWSDIIDLGNIRHARSTEMMLPVWLSVYLLNNNAFFGFKIVRP</sequence>
<protein>
    <submittedName>
        <fullName evidence="3">NAD(P)-binding domain-containing protein</fullName>
    </submittedName>
</protein>
<dbReference type="EMBL" id="JAGTXB010000021">
    <property type="protein sequence ID" value="MBS0031372.1"/>
    <property type="molecule type" value="Genomic_DNA"/>
</dbReference>
<evidence type="ECO:0000259" key="2">
    <source>
        <dbReference type="Pfam" id="PF03807"/>
    </source>
</evidence>
<dbReference type="InterPro" id="IPR028939">
    <property type="entry name" value="P5C_Rdtase_cat_N"/>
</dbReference>
<gene>
    <name evidence="3" type="ORF">KE626_28840</name>
</gene>
<organism evidence="3 4">
    <name type="scientific">Chitinophaga hostae</name>
    <dbReference type="NCBI Taxonomy" id="2831022"/>
    <lineage>
        <taxon>Bacteria</taxon>
        <taxon>Pseudomonadati</taxon>
        <taxon>Bacteroidota</taxon>
        <taxon>Chitinophagia</taxon>
        <taxon>Chitinophagales</taxon>
        <taxon>Chitinophagaceae</taxon>
        <taxon>Chitinophaga</taxon>
    </lineage>
</organism>
<keyword evidence="4" id="KW-1185">Reference proteome</keyword>
<keyword evidence="1" id="KW-0560">Oxidoreductase</keyword>
<feature type="domain" description="Pyrroline-5-carboxylate reductase catalytic N-terminal" evidence="2">
    <location>
        <begin position="3"/>
        <end position="96"/>
    </location>
</feature>
<proteinExistence type="predicted"/>
<dbReference type="InterPro" id="IPR051267">
    <property type="entry name" value="STEAP_metalloreductase"/>
</dbReference>
<dbReference type="Proteomes" id="UP000676386">
    <property type="component" value="Unassembled WGS sequence"/>
</dbReference>
<dbReference type="Gene3D" id="3.40.50.720">
    <property type="entry name" value="NAD(P)-binding Rossmann-like Domain"/>
    <property type="match status" value="1"/>
</dbReference>
<dbReference type="SUPFAM" id="SSF51735">
    <property type="entry name" value="NAD(P)-binding Rossmann-fold domains"/>
    <property type="match status" value="1"/>
</dbReference>
<dbReference type="Pfam" id="PF03807">
    <property type="entry name" value="F420_oxidored"/>
    <property type="match status" value="1"/>
</dbReference>
<evidence type="ECO:0000313" key="3">
    <source>
        <dbReference type="EMBL" id="MBS0031372.1"/>
    </source>
</evidence>
<name>A0ABS5J826_9BACT</name>
<reference evidence="3 4" key="1">
    <citation type="submission" date="2021-04" db="EMBL/GenBank/DDBJ databases">
        <title>Chitinophaga sp. nov., isolated from the rhizosphere soil.</title>
        <authorList>
            <person name="He S."/>
        </authorList>
    </citation>
    <scope>NUCLEOTIDE SEQUENCE [LARGE SCALE GENOMIC DNA]</scope>
    <source>
        <strain evidence="3 4">2R12</strain>
    </source>
</reference>
<dbReference type="InterPro" id="IPR036291">
    <property type="entry name" value="NAD(P)-bd_dom_sf"/>
</dbReference>
<dbReference type="PANTHER" id="PTHR14239">
    <property type="entry name" value="DUDULIN-RELATED"/>
    <property type="match status" value="1"/>
</dbReference>
<comment type="caution">
    <text evidence="3">The sequence shown here is derived from an EMBL/GenBank/DDBJ whole genome shotgun (WGS) entry which is preliminary data.</text>
</comment>
<dbReference type="RefSeq" id="WP_211976534.1">
    <property type="nucleotide sequence ID" value="NZ_JAGTXB010000021.1"/>
</dbReference>
<accession>A0ABS5J826</accession>